<keyword evidence="2" id="KW-0472">Membrane</keyword>
<gene>
    <name evidence="3" type="ordered locus">Aboo_0988</name>
</gene>
<evidence type="ECO:0000256" key="1">
    <source>
        <dbReference type="SAM" id="MobiDB-lite"/>
    </source>
</evidence>
<proteinExistence type="predicted"/>
<accession>D3T9L8</accession>
<feature type="transmembrane region" description="Helical" evidence="2">
    <location>
        <begin position="497"/>
        <end position="518"/>
    </location>
</feature>
<name>D3T9L8_ACIB4</name>
<keyword evidence="2" id="KW-1133">Transmembrane helix</keyword>
<dbReference type="Proteomes" id="UP000001400">
    <property type="component" value="Chromosome"/>
</dbReference>
<feature type="compositionally biased region" description="Gly residues" evidence="1">
    <location>
        <begin position="467"/>
        <end position="483"/>
    </location>
</feature>
<dbReference type="HOGENOM" id="CLU_518390_0_0_2"/>
<feature type="region of interest" description="Disordered" evidence="1">
    <location>
        <begin position="467"/>
        <end position="487"/>
    </location>
</feature>
<keyword evidence="4" id="KW-1185">Reference proteome</keyword>
<sequence length="525" mass="57381">MRFRFSGIAFALLVTLLFLQGAVQGGGSIMGDSNVEVLSGTMIYSTSHTVDRIAVYGNTAAWVEWNPDNPDIKGYKDGSIVTFASSADIERRVSVGDIVVWEDYAPGVDSGNIMSSEGLVYSGNSPQYPDVYGYNVVFVDNGKIMAKIDGNLKVIDDMGRDYIEPRISSNYIVYGNYIYKISTGQKWTFDHSNKFIRMGSDVSGDWVIAFGRNNFGNSIYIDAFNLYNGAYFRVWYQYVGQYTYFDSVGIDGNLIYWSCDGIGYVYDLVSMKLTSYSVGEGSLDSLVIGGGKMLWGIVKDDGSYEIYMGDAPSTPQNYIEVTLFNSGGIDASIVTLLIKDSNGNMLGYDANYKHYKSIPNAVILIEGGTYSYRLFGSGYTYSVIGSDGGKYSLKIRHFGNARAFELDVEALNITISKNEVHQYIVDWGKLADKVKGAVQVSIDKDGDGTFESNFKLSTGTITDTLFGSGGNNGNSNGGNGGSGTTESSEPFELSFNIGGTLCLAMGALIFLVFIALIVRLARRRR</sequence>
<reference evidence="3" key="1">
    <citation type="submission" date="2010-02" db="EMBL/GenBank/DDBJ databases">
        <title>Complete sequence of Aciduliprofundum boonei T469.</title>
        <authorList>
            <consortium name="US DOE Joint Genome Institute"/>
            <person name="Lucas S."/>
            <person name="Copeland A."/>
            <person name="Lapidus A."/>
            <person name="Cheng J.-F."/>
            <person name="Bruce D."/>
            <person name="Goodwin L."/>
            <person name="Pitluck S."/>
            <person name="Saunders E."/>
            <person name="Detter J.C."/>
            <person name="Han C."/>
            <person name="Tapia R."/>
            <person name="Land M."/>
            <person name="Hauser L."/>
            <person name="Kyrpides N."/>
            <person name="Mikhailova N."/>
            <person name="Flores G."/>
            <person name="Reysenbach A.-L."/>
            <person name="Woyke T."/>
        </authorList>
    </citation>
    <scope>NUCLEOTIDE SEQUENCE</scope>
    <source>
        <strain evidence="3">T469</strain>
    </source>
</reference>
<dbReference type="EMBL" id="CP001941">
    <property type="protein sequence ID" value="ADD08797.1"/>
    <property type="molecule type" value="Genomic_DNA"/>
</dbReference>
<keyword evidence="2" id="KW-0812">Transmembrane</keyword>
<dbReference type="KEGG" id="abi:Aboo_0988"/>
<evidence type="ECO:0000313" key="3">
    <source>
        <dbReference type="EMBL" id="ADD08797.1"/>
    </source>
</evidence>
<dbReference type="AlphaFoldDB" id="D3T9L8"/>
<evidence type="ECO:0000256" key="2">
    <source>
        <dbReference type="SAM" id="Phobius"/>
    </source>
</evidence>
<protein>
    <submittedName>
        <fullName evidence="3">Uncharacterized protein</fullName>
    </submittedName>
</protein>
<evidence type="ECO:0000313" key="4">
    <source>
        <dbReference type="Proteomes" id="UP000001400"/>
    </source>
</evidence>
<organism evidence="3 4">
    <name type="scientific">Aciduliprofundum boonei (strain DSM 19572 / T469)</name>
    <dbReference type="NCBI Taxonomy" id="439481"/>
    <lineage>
        <taxon>Archaea</taxon>
        <taxon>Methanobacteriati</taxon>
        <taxon>Thermoplasmatota</taxon>
        <taxon>DHVE2 group</taxon>
        <taxon>Candidatus Aciduliprofundum</taxon>
    </lineage>
</organism>